<dbReference type="PROSITE" id="PS51257">
    <property type="entry name" value="PROKAR_LIPOPROTEIN"/>
    <property type="match status" value="1"/>
</dbReference>
<dbReference type="Proteomes" id="UP000257067">
    <property type="component" value="Unassembled WGS sequence"/>
</dbReference>
<dbReference type="EMBL" id="NXLU01000004">
    <property type="protein sequence ID" value="RDU69018.1"/>
    <property type="molecule type" value="Genomic_DNA"/>
</dbReference>
<reference evidence="2 3" key="1">
    <citation type="submission" date="2018-04" db="EMBL/GenBank/DDBJ databases">
        <title>Novel Campyloabacter and Helicobacter Species and Strains.</title>
        <authorList>
            <person name="Mannion A.J."/>
            <person name="Shen Z."/>
            <person name="Fox J.G."/>
        </authorList>
    </citation>
    <scope>NUCLEOTIDE SEQUENCE [LARGE SCALE GENOMIC DNA]</scope>
    <source>
        <strain evidence="2 3">ATCC 700242</strain>
    </source>
</reference>
<dbReference type="RefSeq" id="WP_104724657.1">
    <property type="nucleotide sequence ID" value="NZ_FZNE01000004.1"/>
</dbReference>
<feature type="domain" description="DUF306" evidence="1">
    <location>
        <begin position="34"/>
        <end position="141"/>
    </location>
</feature>
<evidence type="ECO:0000259" key="1">
    <source>
        <dbReference type="Pfam" id="PF03724"/>
    </source>
</evidence>
<dbReference type="Pfam" id="PF03724">
    <property type="entry name" value="META"/>
    <property type="match status" value="1"/>
</dbReference>
<sequence>MFRRFFLSSIILLLPLMFGGCFFINMFDFGPSINLAKHNWRIASFNLGGELYQAKDFEQIPSLRFDTSELKVYGNTGCNTFFANYVWVKDKENVIEMRNSGMTRKMCASSEAMKFEQKLMEDFDGEFEVIEDKENLILKKETLLINLEPLNAPIGEGGEFKDTAIKTE</sequence>
<name>A0A3D8IUS9_9HELI</name>
<protein>
    <submittedName>
        <fullName evidence="2">META domain-containing protein</fullName>
    </submittedName>
</protein>
<proteinExistence type="predicted"/>
<gene>
    <name evidence="2" type="ORF">CQA62_04050</name>
</gene>
<dbReference type="InterPro" id="IPR005184">
    <property type="entry name" value="DUF306_Meta_HslJ"/>
</dbReference>
<dbReference type="Gene3D" id="2.40.128.270">
    <property type="match status" value="1"/>
</dbReference>
<dbReference type="PANTHER" id="PTHR35535">
    <property type="entry name" value="HEAT SHOCK PROTEIN HSLJ"/>
    <property type="match status" value="1"/>
</dbReference>
<dbReference type="InterPro" id="IPR053147">
    <property type="entry name" value="Hsp_HslJ-like"/>
</dbReference>
<dbReference type="OrthoDB" id="5326815at2"/>
<evidence type="ECO:0000313" key="3">
    <source>
        <dbReference type="Proteomes" id="UP000257067"/>
    </source>
</evidence>
<dbReference type="PANTHER" id="PTHR35535:SF1">
    <property type="entry name" value="HEAT SHOCK PROTEIN HSLJ"/>
    <property type="match status" value="1"/>
</dbReference>
<organism evidence="2 3">
    <name type="scientific">Helicobacter cholecystus</name>
    <dbReference type="NCBI Taxonomy" id="45498"/>
    <lineage>
        <taxon>Bacteria</taxon>
        <taxon>Pseudomonadati</taxon>
        <taxon>Campylobacterota</taxon>
        <taxon>Epsilonproteobacteria</taxon>
        <taxon>Campylobacterales</taxon>
        <taxon>Helicobacteraceae</taxon>
        <taxon>Helicobacter</taxon>
    </lineage>
</organism>
<dbReference type="InterPro" id="IPR038670">
    <property type="entry name" value="HslJ-like_sf"/>
</dbReference>
<accession>A0A3D8IUS9</accession>
<comment type="caution">
    <text evidence="2">The sequence shown here is derived from an EMBL/GenBank/DDBJ whole genome shotgun (WGS) entry which is preliminary data.</text>
</comment>
<dbReference type="AlphaFoldDB" id="A0A3D8IUS9"/>
<keyword evidence="3" id="KW-1185">Reference proteome</keyword>
<evidence type="ECO:0000313" key="2">
    <source>
        <dbReference type="EMBL" id="RDU69018.1"/>
    </source>
</evidence>